<dbReference type="AlphaFoldDB" id="A0A7H9HXG2"/>
<keyword evidence="4" id="KW-1185">Reference proteome</keyword>
<name>A0A7H9HXG2_9SACH</name>
<evidence type="ECO:0000256" key="2">
    <source>
        <dbReference type="SAM" id="MobiDB-lite"/>
    </source>
</evidence>
<feature type="coiled-coil region" evidence="1">
    <location>
        <begin position="21"/>
        <end position="52"/>
    </location>
</feature>
<feature type="compositionally biased region" description="Polar residues" evidence="2">
    <location>
        <begin position="148"/>
        <end position="163"/>
    </location>
</feature>
<dbReference type="EMBL" id="CP059272">
    <property type="protein sequence ID" value="QLQ81487.1"/>
    <property type="molecule type" value="Genomic_DNA"/>
</dbReference>
<organism evidence="3 4">
    <name type="scientific">Torulaspora globosa</name>
    <dbReference type="NCBI Taxonomy" id="48254"/>
    <lineage>
        <taxon>Eukaryota</taxon>
        <taxon>Fungi</taxon>
        <taxon>Dikarya</taxon>
        <taxon>Ascomycota</taxon>
        <taxon>Saccharomycotina</taxon>
        <taxon>Saccharomycetes</taxon>
        <taxon>Saccharomycetales</taxon>
        <taxon>Saccharomycetaceae</taxon>
        <taxon>Torulaspora</taxon>
    </lineage>
</organism>
<evidence type="ECO:0000256" key="1">
    <source>
        <dbReference type="SAM" id="Coils"/>
    </source>
</evidence>
<dbReference type="Proteomes" id="UP000510647">
    <property type="component" value="Chromosome 6"/>
</dbReference>
<evidence type="ECO:0000313" key="3">
    <source>
        <dbReference type="EMBL" id="QLQ81487.1"/>
    </source>
</evidence>
<evidence type="ECO:0000313" key="4">
    <source>
        <dbReference type="Proteomes" id="UP000510647"/>
    </source>
</evidence>
<feature type="region of interest" description="Disordered" evidence="2">
    <location>
        <begin position="148"/>
        <end position="183"/>
    </location>
</feature>
<gene>
    <name evidence="3" type="ORF">HG537_0F02480</name>
</gene>
<dbReference type="OrthoDB" id="4036034at2759"/>
<proteinExistence type="predicted"/>
<protein>
    <submittedName>
        <fullName evidence="3">Uncharacterized protein</fullName>
    </submittedName>
</protein>
<sequence>MVGDSNLTREFFERQEVDDTLQRIREQYLASKKNLQELMKKQNEENSKAKNFSPSLKDSGIGVGDGSGVVRGSSADDVLLLNEVRSLKRLTIEQQQLIRETTNELLIQKRTTAELQNKILNLQSQVSFLQSNFFQFYDNLSSQAHAAASVPTQTTQTRSFSPSPYSPPLEDNTMRLIQISKPK</sequence>
<keyword evidence="1" id="KW-0175">Coiled coil</keyword>
<accession>A0A7H9HXG2</accession>
<reference evidence="3 4" key="1">
    <citation type="submission" date="2020-06" db="EMBL/GenBank/DDBJ databases">
        <title>The yeast mating-type switching endonuclease HO is a domesticated member of an unorthodox homing genetic element family.</title>
        <authorList>
            <person name="Coughlan A.Y."/>
            <person name="Lombardi L."/>
            <person name="Braun-Galleani S."/>
            <person name="Martos A.R."/>
            <person name="Galeote V."/>
            <person name="Bigey F."/>
            <person name="Dequin S."/>
            <person name="Byrne K.P."/>
            <person name="Wolfe K.H."/>
        </authorList>
    </citation>
    <scope>NUCLEOTIDE SEQUENCE [LARGE SCALE GENOMIC DNA]</scope>
    <source>
        <strain evidence="3 4">CBS2947</strain>
    </source>
</reference>